<evidence type="ECO:0000313" key="2">
    <source>
        <dbReference type="EMBL" id="EAY74470.1"/>
    </source>
</evidence>
<protein>
    <submittedName>
        <fullName evidence="2">Uncharacterized protein</fullName>
    </submittedName>
</protein>
<dbReference type="HOGENOM" id="CLU_2562414_0_0_1"/>
<evidence type="ECO:0000313" key="3">
    <source>
        <dbReference type="Proteomes" id="UP000007015"/>
    </source>
</evidence>
<reference evidence="2 3" key="1">
    <citation type="journal article" date="2005" name="PLoS Biol.">
        <title>The genomes of Oryza sativa: a history of duplications.</title>
        <authorList>
            <person name="Yu J."/>
            <person name="Wang J."/>
            <person name="Lin W."/>
            <person name="Li S."/>
            <person name="Li H."/>
            <person name="Zhou J."/>
            <person name="Ni P."/>
            <person name="Dong W."/>
            <person name="Hu S."/>
            <person name="Zeng C."/>
            <person name="Zhang J."/>
            <person name="Zhang Y."/>
            <person name="Li R."/>
            <person name="Xu Z."/>
            <person name="Li S."/>
            <person name="Li X."/>
            <person name="Zheng H."/>
            <person name="Cong L."/>
            <person name="Lin L."/>
            <person name="Yin J."/>
            <person name="Geng J."/>
            <person name="Li G."/>
            <person name="Shi J."/>
            <person name="Liu J."/>
            <person name="Lv H."/>
            <person name="Li J."/>
            <person name="Wang J."/>
            <person name="Deng Y."/>
            <person name="Ran L."/>
            <person name="Shi X."/>
            <person name="Wang X."/>
            <person name="Wu Q."/>
            <person name="Li C."/>
            <person name="Ren X."/>
            <person name="Wang J."/>
            <person name="Wang X."/>
            <person name="Li D."/>
            <person name="Liu D."/>
            <person name="Zhang X."/>
            <person name="Ji Z."/>
            <person name="Zhao W."/>
            <person name="Sun Y."/>
            <person name="Zhang Z."/>
            <person name="Bao J."/>
            <person name="Han Y."/>
            <person name="Dong L."/>
            <person name="Ji J."/>
            <person name="Chen P."/>
            <person name="Wu S."/>
            <person name="Liu J."/>
            <person name="Xiao Y."/>
            <person name="Bu D."/>
            <person name="Tan J."/>
            <person name="Yang L."/>
            <person name="Ye C."/>
            <person name="Zhang J."/>
            <person name="Xu J."/>
            <person name="Zhou Y."/>
            <person name="Yu Y."/>
            <person name="Zhang B."/>
            <person name="Zhuang S."/>
            <person name="Wei H."/>
            <person name="Liu B."/>
            <person name="Lei M."/>
            <person name="Yu H."/>
            <person name="Li Y."/>
            <person name="Xu H."/>
            <person name="Wei S."/>
            <person name="He X."/>
            <person name="Fang L."/>
            <person name="Zhang Z."/>
            <person name="Zhang Y."/>
            <person name="Huang X."/>
            <person name="Su Z."/>
            <person name="Tong W."/>
            <person name="Li J."/>
            <person name="Tong Z."/>
            <person name="Li S."/>
            <person name="Ye J."/>
            <person name="Wang L."/>
            <person name="Fang L."/>
            <person name="Lei T."/>
            <person name="Chen C."/>
            <person name="Chen H."/>
            <person name="Xu Z."/>
            <person name="Li H."/>
            <person name="Huang H."/>
            <person name="Zhang F."/>
            <person name="Xu H."/>
            <person name="Li N."/>
            <person name="Zhao C."/>
            <person name="Li S."/>
            <person name="Dong L."/>
            <person name="Huang Y."/>
            <person name="Li L."/>
            <person name="Xi Y."/>
            <person name="Qi Q."/>
            <person name="Li W."/>
            <person name="Zhang B."/>
            <person name="Hu W."/>
            <person name="Zhang Y."/>
            <person name="Tian X."/>
            <person name="Jiao Y."/>
            <person name="Liang X."/>
            <person name="Jin J."/>
            <person name="Gao L."/>
            <person name="Zheng W."/>
            <person name="Hao B."/>
            <person name="Liu S."/>
            <person name="Wang W."/>
            <person name="Yuan L."/>
            <person name="Cao M."/>
            <person name="McDermott J."/>
            <person name="Samudrala R."/>
            <person name="Wang J."/>
            <person name="Wong G.K."/>
            <person name="Yang H."/>
        </authorList>
    </citation>
    <scope>NUCLEOTIDE SEQUENCE [LARGE SCALE GENOMIC DNA]</scope>
    <source>
        <strain evidence="3">cv. 93-11</strain>
    </source>
</reference>
<feature type="compositionally biased region" description="Basic and acidic residues" evidence="1">
    <location>
        <begin position="72"/>
        <end position="82"/>
    </location>
</feature>
<dbReference type="AlphaFoldDB" id="A2WR74"/>
<dbReference type="Proteomes" id="UP000007015">
    <property type="component" value="Chromosome 1"/>
</dbReference>
<feature type="region of interest" description="Disordered" evidence="1">
    <location>
        <begin position="1"/>
        <end position="82"/>
    </location>
</feature>
<organism evidence="2 3">
    <name type="scientific">Oryza sativa subsp. indica</name>
    <name type="common">Rice</name>
    <dbReference type="NCBI Taxonomy" id="39946"/>
    <lineage>
        <taxon>Eukaryota</taxon>
        <taxon>Viridiplantae</taxon>
        <taxon>Streptophyta</taxon>
        <taxon>Embryophyta</taxon>
        <taxon>Tracheophyta</taxon>
        <taxon>Spermatophyta</taxon>
        <taxon>Magnoliopsida</taxon>
        <taxon>Liliopsida</taxon>
        <taxon>Poales</taxon>
        <taxon>Poaceae</taxon>
        <taxon>BOP clade</taxon>
        <taxon>Oryzoideae</taxon>
        <taxon>Oryzeae</taxon>
        <taxon>Oryzinae</taxon>
        <taxon>Oryza</taxon>
        <taxon>Oryza sativa</taxon>
    </lineage>
</organism>
<proteinExistence type="predicted"/>
<dbReference type="Gramene" id="BGIOSGA003730-TA">
    <property type="protein sequence ID" value="BGIOSGA003730-PA"/>
    <property type="gene ID" value="BGIOSGA003730"/>
</dbReference>
<sequence length="82" mass="8672">MAMVFCGRRSGSASPLPSPLPSLPRSRSWRVEGKTKGGGARRTMAAAVPRGGRQRQRREDDGGGAGWNGRRAGREPGRVGKG</sequence>
<evidence type="ECO:0000256" key="1">
    <source>
        <dbReference type="SAM" id="MobiDB-lite"/>
    </source>
</evidence>
<accession>A2WR74</accession>
<keyword evidence="3" id="KW-1185">Reference proteome</keyword>
<name>A2WR74_ORYSI</name>
<dbReference type="EMBL" id="CM000126">
    <property type="protein sequence ID" value="EAY74470.1"/>
    <property type="molecule type" value="Genomic_DNA"/>
</dbReference>
<gene>
    <name evidence="2" type="ORF">OsI_02360</name>
</gene>